<accession>A0A0D2U6E7</accession>
<evidence type="ECO:0000313" key="4">
    <source>
        <dbReference type="Proteomes" id="UP000008743"/>
    </source>
</evidence>
<keyword evidence="4" id="KW-1185">Reference proteome</keyword>
<sequence length="535" mass="58751">MVQVKPGMPLLGLVSVATLLLLLLGAPSEVAADSACRFAGQYTTSQIYSDASLRAQFVSQWLSQEANFVRHAGVDPLTGLTLDGQRLDVKTGLPLGLPHQFTAASKESLHLAILARVLWGDGRASVFYSVDEALQVLDTKMTSLEKFAAKYPGFAGFLPWVYVVDGELTPTDDFVNKVPALDNGEMFWGAFAVAEVLRDRYPAQQPLQARWENFWQTMANNSARVFYNGNGLVRAVTVLTNQSLPPSMNTYSLPPGPCVNCFLTDPYEGELFVIMMYVFGGLTNIDGTLLWANKAPMIQPVDLQIPQSNATFTVQRGWWFSSHETWKYMMLPYVLSPTNYRVFLNGERARTHFSANSNPAISGLFASVSGWAATNDQDTGYFSDCGIQQIAFNNVTHDMLVTPYGAFPVILASQPEGFAWLHNMISAQRGQNCFGTTESMLLNGSYVSPLVTWDSKITTVVAALGGISDITEWYLGARGKLSDWTFQVEVLWSQAFTLPLKGEDLPYALPQSTIPVLADDFTSCSASSSPCVFKV</sequence>
<feature type="signal peptide" evidence="1">
    <location>
        <begin position="1"/>
        <end position="32"/>
    </location>
</feature>
<feature type="domain" description="Endo-beta-1,2-glucanase SGL" evidence="2">
    <location>
        <begin position="80"/>
        <end position="525"/>
    </location>
</feature>
<dbReference type="PhylomeDB" id="A0A0D2U6E7"/>
<reference evidence="4" key="1">
    <citation type="submission" date="2011-02" db="EMBL/GenBank/DDBJ databases">
        <title>The Genome Sequence of Capsaspora owczarzaki ATCC 30864.</title>
        <authorList>
            <person name="Russ C."/>
            <person name="Cuomo C."/>
            <person name="Burger G."/>
            <person name="Gray M.W."/>
            <person name="Holland P.W.H."/>
            <person name="King N."/>
            <person name="Lang F.B.F."/>
            <person name="Roger A.J."/>
            <person name="Ruiz-Trillo I."/>
            <person name="Young S.K."/>
            <person name="Zeng Q."/>
            <person name="Gargeya S."/>
            <person name="Alvarado L."/>
            <person name="Berlin A."/>
            <person name="Chapman S.B."/>
            <person name="Chen Z."/>
            <person name="Freedman E."/>
            <person name="Gellesch M."/>
            <person name="Goldberg J."/>
            <person name="Griggs A."/>
            <person name="Gujja S."/>
            <person name="Heilman E."/>
            <person name="Heiman D."/>
            <person name="Howarth C."/>
            <person name="Mehta T."/>
            <person name="Neiman D."/>
            <person name="Pearson M."/>
            <person name="Roberts A."/>
            <person name="Saif S."/>
            <person name="Shea T."/>
            <person name="Shenoy N."/>
            <person name="Sisk P."/>
            <person name="Stolte C."/>
            <person name="Sykes S."/>
            <person name="White J."/>
            <person name="Yandava C."/>
            <person name="Haas B."/>
            <person name="Nusbaum C."/>
            <person name="Birren B."/>
        </authorList>
    </citation>
    <scope>NUCLEOTIDE SEQUENCE</scope>
    <source>
        <strain evidence="4">ATCC 30864</strain>
    </source>
</reference>
<dbReference type="Pfam" id="PF26157">
    <property type="entry name" value="SGL_GH162"/>
    <property type="match status" value="1"/>
</dbReference>
<dbReference type="RefSeq" id="XP_011270148.1">
    <property type="nucleotide sequence ID" value="XM_011271846.1"/>
</dbReference>
<dbReference type="OrthoDB" id="9981847at2759"/>
<dbReference type="EMBL" id="KE346361">
    <property type="protein sequence ID" value="KJE90716.1"/>
    <property type="molecule type" value="Genomic_DNA"/>
</dbReference>
<proteinExistence type="predicted"/>
<dbReference type="OMA" id="ERVRTCN"/>
<dbReference type="InterPro" id="IPR058773">
    <property type="entry name" value="SGL_GH162"/>
</dbReference>
<dbReference type="CDD" id="cd24165">
    <property type="entry name" value="TfSGL-like"/>
    <property type="match status" value="1"/>
</dbReference>
<name>A0A0D2U6E7_CAPO3</name>
<dbReference type="Proteomes" id="UP000008743">
    <property type="component" value="Unassembled WGS sequence"/>
</dbReference>
<protein>
    <recommendedName>
        <fullName evidence="2">Endo-beta-1,2-glucanase SGL domain-containing protein</fullName>
    </recommendedName>
</protein>
<dbReference type="Gene3D" id="1.50.10.140">
    <property type="match status" value="1"/>
</dbReference>
<keyword evidence="1" id="KW-0732">Signal</keyword>
<evidence type="ECO:0000313" key="3">
    <source>
        <dbReference type="EMBL" id="KJE90716.1"/>
    </source>
</evidence>
<organism evidence="3 4">
    <name type="scientific">Capsaspora owczarzaki (strain ATCC 30864)</name>
    <dbReference type="NCBI Taxonomy" id="595528"/>
    <lineage>
        <taxon>Eukaryota</taxon>
        <taxon>Filasterea</taxon>
        <taxon>Capsaspora</taxon>
    </lineage>
</organism>
<gene>
    <name evidence="3" type="ORF">CAOG_008566</name>
</gene>
<evidence type="ECO:0000256" key="1">
    <source>
        <dbReference type="SAM" id="SignalP"/>
    </source>
</evidence>
<evidence type="ECO:0000259" key="2">
    <source>
        <dbReference type="Pfam" id="PF26157"/>
    </source>
</evidence>
<dbReference type="InParanoid" id="A0A0D2U6E7"/>
<dbReference type="eggNOG" id="ENOG502R4GJ">
    <property type="taxonomic scope" value="Eukaryota"/>
</dbReference>
<feature type="chain" id="PRO_5002252376" description="Endo-beta-1,2-glucanase SGL domain-containing protein" evidence="1">
    <location>
        <begin position="33"/>
        <end position="535"/>
    </location>
</feature>
<dbReference type="AlphaFoldDB" id="A0A0D2U6E7"/>